<dbReference type="InterPro" id="IPR044068">
    <property type="entry name" value="CB"/>
</dbReference>
<evidence type="ECO:0000259" key="6">
    <source>
        <dbReference type="PROSITE" id="PS51898"/>
    </source>
</evidence>
<evidence type="ECO:0000256" key="5">
    <source>
        <dbReference type="PROSITE-ProRule" id="PRU01248"/>
    </source>
</evidence>
<organism evidence="8 9">
    <name type="scientific">Gordonia aichiensis NBRC 108223</name>
    <dbReference type="NCBI Taxonomy" id="1220583"/>
    <lineage>
        <taxon>Bacteria</taxon>
        <taxon>Bacillati</taxon>
        <taxon>Actinomycetota</taxon>
        <taxon>Actinomycetes</taxon>
        <taxon>Mycobacteriales</taxon>
        <taxon>Gordoniaceae</taxon>
        <taxon>Gordonia</taxon>
    </lineage>
</organism>
<dbReference type="InterPro" id="IPR010998">
    <property type="entry name" value="Integrase_recombinase_N"/>
</dbReference>
<dbReference type="PANTHER" id="PTHR30349:SF64">
    <property type="entry name" value="PROPHAGE INTEGRASE INTD-RELATED"/>
    <property type="match status" value="1"/>
</dbReference>
<dbReference type="GO" id="GO:0015074">
    <property type="term" value="P:DNA integration"/>
    <property type="evidence" value="ECO:0007669"/>
    <property type="project" value="UniProtKB-KW"/>
</dbReference>
<comment type="caution">
    <text evidence="8">The sequence shown here is derived from an EMBL/GenBank/DDBJ whole genome shotgun (WGS) entry which is preliminary data.</text>
</comment>
<dbReference type="Pfam" id="PF14659">
    <property type="entry name" value="Phage_int_SAM_3"/>
    <property type="match status" value="1"/>
</dbReference>
<sequence>MSIRKKVTSKGEPRWLVEWRLPDRRKVTKSFRTEREARVFEAEVVAAKSRGTVYNPRLGNTITVAYAYKSWLSSRQDVTAKTRRGYEDNWRNHIEPAFGAWPVTKVDRSSVQNWINSMSVGPRTKRWRHTVLRMVLEHAVEEGWLARNPATKTIFPPLAHPTHTYLTASEVDRLAKLCGAQGDIVMILAYTGLRWGELTGLNVEDIDLDRRRIHVRRSMTQVGGKLVTGATKSRAGQRSIPIPATVRELLRARIAGRGRTEAAVCSPMGARLSRENWVRSVRWKKKAAEIARPSLRVHDLRHTYASMARSAGADMRLLQKTMGHSSITVTAHTYADLYDDELDSVADALDNLSARLVSDADDTSIDGRPAAD</sequence>
<dbReference type="Gene3D" id="1.10.443.10">
    <property type="entry name" value="Intergrase catalytic core"/>
    <property type="match status" value="1"/>
</dbReference>
<keyword evidence="9" id="KW-1185">Reference proteome</keyword>
<dbReference type="eggNOG" id="COG4974">
    <property type="taxonomic scope" value="Bacteria"/>
</dbReference>
<evidence type="ECO:0000256" key="2">
    <source>
        <dbReference type="ARBA" id="ARBA00022908"/>
    </source>
</evidence>
<evidence type="ECO:0000256" key="3">
    <source>
        <dbReference type="ARBA" id="ARBA00023125"/>
    </source>
</evidence>
<keyword evidence="2" id="KW-0229">DNA integration</keyword>
<keyword evidence="4" id="KW-0233">DNA recombination</keyword>
<gene>
    <name evidence="8" type="ORF">GOACH_04_05220</name>
</gene>
<comment type="similarity">
    <text evidence="1">Belongs to the 'phage' integrase family.</text>
</comment>
<dbReference type="PROSITE" id="PS51900">
    <property type="entry name" value="CB"/>
    <property type="match status" value="1"/>
</dbReference>
<dbReference type="InterPro" id="IPR004107">
    <property type="entry name" value="Integrase_SAM-like_N"/>
</dbReference>
<dbReference type="OrthoDB" id="1822491at2"/>
<reference evidence="8 9" key="1">
    <citation type="submission" date="2012-12" db="EMBL/GenBank/DDBJ databases">
        <title>Whole genome shotgun sequence of Gordonia aichiensis NBRC 108223.</title>
        <authorList>
            <person name="Isaki-Nakamura S."/>
            <person name="Hosoyama A."/>
            <person name="Tsuchikane K."/>
            <person name="Ando Y."/>
            <person name="Baba S."/>
            <person name="Ohji S."/>
            <person name="Hamada M."/>
            <person name="Tamura T."/>
            <person name="Yamazoe A."/>
            <person name="Yamazaki S."/>
            <person name="Fujita N."/>
        </authorList>
    </citation>
    <scope>NUCLEOTIDE SEQUENCE [LARGE SCALE GENOMIC DNA]</scope>
    <source>
        <strain evidence="8 9">NBRC 108223</strain>
    </source>
</reference>
<dbReference type="EMBL" id="BANR01000004">
    <property type="protein sequence ID" value="GAC48122.1"/>
    <property type="molecule type" value="Genomic_DNA"/>
</dbReference>
<dbReference type="SUPFAM" id="SSF56349">
    <property type="entry name" value="DNA breaking-rejoining enzymes"/>
    <property type="match status" value="1"/>
</dbReference>
<dbReference type="Proteomes" id="UP000010988">
    <property type="component" value="Unassembled WGS sequence"/>
</dbReference>
<dbReference type="InterPro" id="IPR050090">
    <property type="entry name" value="Tyrosine_recombinase_XerCD"/>
</dbReference>
<dbReference type="GO" id="GO:0003677">
    <property type="term" value="F:DNA binding"/>
    <property type="evidence" value="ECO:0007669"/>
    <property type="project" value="UniProtKB-UniRule"/>
</dbReference>
<keyword evidence="3 5" id="KW-0238">DNA-binding</keyword>
<name>L7KJJ0_9ACTN</name>
<dbReference type="CDD" id="cd01189">
    <property type="entry name" value="INT_ICEBs1_C_like"/>
    <property type="match status" value="1"/>
</dbReference>
<dbReference type="PANTHER" id="PTHR30349">
    <property type="entry name" value="PHAGE INTEGRASE-RELATED"/>
    <property type="match status" value="1"/>
</dbReference>
<proteinExistence type="inferred from homology"/>
<dbReference type="GO" id="GO:0006310">
    <property type="term" value="P:DNA recombination"/>
    <property type="evidence" value="ECO:0007669"/>
    <property type="project" value="UniProtKB-KW"/>
</dbReference>
<dbReference type="AlphaFoldDB" id="L7KJJ0"/>
<dbReference type="InterPro" id="IPR002104">
    <property type="entry name" value="Integrase_catalytic"/>
</dbReference>
<protein>
    <submittedName>
        <fullName evidence="8">Putative recombinase</fullName>
    </submittedName>
</protein>
<dbReference type="PROSITE" id="PS51898">
    <property type="entry name" value="TYR_RECOMBINASE"/>
    <property type="match status" value="1"/>
</dbReference>
<dbReference type="InterPro" id="IPR011010">
    <property type="entry name" value="DNA_brk_join_enz"/>
</dbReference>
<evidence type="ECO:0000256" key="4">
    <source>
        <dbReference type="ARBA" id="ARBA00023172"/>
    </source>
</evidence>
<dbReference type="Gene3D" id="1.10.150.130">
    <property type="match status" value="1"/>
</dbReference>
<dbReference type="InterPro" id="IPR013762">
    <property type="entry name" value="Integrase-like_cat_sf"/>
</dbReference>
<feature type="domain" description="Tyr recombinase" evidence="6">
    <location>
        <begin position="161"/>
        <end position="347"/>
    </location>
</feature>
<accession>L7KJJ0</accession>
<evidence type="ECO:0000313" key="9">
    <source>
        <dbReference type="Proteomes" id="UP000010988"/>
    </source>
</evidence>
<evidence type="ECO:0000256" key="1">
    <source>
        <dbReference type="ARBA" id="ARBA00008857"/>
    </source>
</evidence>
<dbReference type="Pfam" id="PF00589">
    <property type="entry name" value="Phage_integrase"/>
    <property type="match status" value="1"/>
</dbReference>
<feature type="domain" description="Core-binding (CB)" evidence="7">
    <location>
        <begin position="62"/>
        <end position="140"/>
    </location>
</feature>
<evidence type="ECO:0000259" key="7">
    <source>
        <dbReference type="PROSITE" id="PS51900"/>
    </source>
</evidence>
<evidence type="ECO:0000313" key="8">
    <source>
        <dbReference type="EMBL" id="GAC48122.1"/>
    </source>
</evidence>
<dbReference type="STRING" id="1220583.GOACH_04_05220"/>